<name>A0A562ENT9_RHORH</name>
<dbReference type="EMBL" id="VLJT01000008">
    <property type="protein sequence ID" value="TWH23726.1"/>
    <property type="molecule type" value="Genomic_DNA"/>
</dbReference>
<dbReference type="Pfam" id="PF13810">
    <property type="entry name" value="DUF4185"/>
    <property type="match status" value="1"/>
</dbReference>
<dbReference type="AlphaFoldDB" id="A0A562ENT9"/>
<organism evidence="4 5">
    <name type="scientific">Rhodococcus rhodochrous J45</name>
    <dbReference type="NCBI Taxonomy" id="935266"/>
    <lineage>
        <taxon>Bacteria</taxon>
        <taxon>Bacillati</taxon>
        <taxon>Actinomycetota</taxon>
        <taxon>Actinomycetes</taxon>
        <taxon>Mycobacteriales</taxon>
        <taxon>Nocardiaceae</taxon>
        <taxon>Rhodococcus</taxon>
    </lineage>
</organism>
<evidence type="ECO:0000256" key="2">
    <source>
        <dbReference type="SAM" id="SignalP"/>
    </source>
</evidence>
<accession>A0A562ENT9</accession>
<feature type="signal peptide" evidence="2">
    <location>
        <begin position="1"/>
        <end position="30"/>
    </location>
</feature>
<feature type="compositionally biased region" description="Gly residues" evidence="1">
    <location>
        <begin position="38"/>
        <end position="60"/>
    </location>
</feature>
<gene>
    <name evidence="4" type="ORF">L618_001100000600</name>
</gene>
<proteinExistence type="predicted"/>
<evidence type="ECO:0000313" key="5">
    <source>
        <dbReference type="Proteomes" id="UP000317573"/>
    </source>
</evidence>
<comment type="caution">
    <text evidence="4">The sequence shown here is derived from an EMBL/GenBank/DDBJ whole genome shotgun (WGS) entry which is preliminary data.</text>
</comment>
<feature type="domain" description="DUF4185" evidence="3">
    <location>
        <begin position="103"/>
        <end position="427"/>
    </location>
</feature>
<keyword evidence="2" id="KW-0732">Signal</keyword>
<evidence type="ECO:0000313" key="4">
    <source>
        <dbReference type="EMBL" id="TWH23726.1"/>
    </source>
</evidence>
<evidence type="ECO:0000259" key="3">
    <source>
        <dbReference type="Pfam" id="PF13810"/>
    </source>
</evidence>
<feature type="region of interest" description="Disordered" evidence="1">
    <location>
        <begin position="29"/>
        <end position="110"/>
    </location>
</feature>
<dbReference type="Proteomes" id="UP000317573">
    <property type="component" value="Unassembled WGS sequence"/>
</dbReference>
<feature type="chain" id="PRO_5022007449" evidence="2">
    <location>
        <begin position="31"/>
        <end position="431"/>
    </location>
</feature>
<sequence length="431" mass="45257">MGSLRTAVAGSCSALLALGLMAVSAPAAHAEPCDSGPLGSGSGSGLPGSGSGTGSFGTGSAGPRLGSSGSGSGGLAPEGPQGPLPALGPGPTSTVSWVTGPRSPNRTFDRFSISGTDLGIMWDNGEEGDDRQILMAFGDTFGDCSLPDQQWRHNVLMRTTDADLSDGIDVPDPVPGDRRAGSPVLPSAPDISRELVGSLALDGVEITVIPTAGIAVDGVQYVNFMSVRSWGDHGEWWTNASMIATSADNGETWQLDPTTARINLPLDVPTVQQLSTGNENFQQHAYVRHEGYVYDFGTPQGRFGAAFVSRVPETALLDLAAYEYWSGDDWVSGDAAAATPVVPPAVGEMSVQFLGGEFVMLYGNEANGTIEMRTSARPEGPWSEARVLVTHREISGLYAPFIHPWSTDTDLYFTASRWGDYNVLLLRTTLS</sequence>
<protein>
    <submittedName>
        <fullName evidence="4">Uncharacterized protein DUF4185</fullName>
    </submittedName>
</protein>
<dbReference type="RefSeq" id="WP_145690976.1">
    <property type="nucleotide sequence ID" value="NZ_VLJT01000008.1"/>
</dbReference>
<feature type="compositionally biased region" description="Polar residues" evidence="1">
    <location>
        <begin position="92"/>
        <end position="106"/>
    </location>
</feature>
<evidence type="ECO:0000256" key="1">
    <source>
        <dbReference type="SAM" id="MobiDB-lite"/>
    </source>
</evidence>
<dbReference type="InterPro" id="IPR025442">
    <property type="entry name" value="DUF4185"/>
</dbReference>
<reference evidence="4 5" key="1">
    <citation type="submission" date="2019-07" db="EMBL/GenBank/DDBJ databases">
        <title>Genome sequencing of lignin-degrading bacterial isolates.</title>
        <authorList>
            <person name="Gladden J."/>
        </authorList>
    </citation>
    <scope>NUCLEOTIDE SEQUENCE [LARGE SCALE GENOMIC DNA]</scope>
    <source>
        <strain evidence="4 5">J45</strain>
    </source>
</reference>